<dbReference type="AlphaFoldDB" id="A0A6J7EHX0"/>
<evidence type="ECO:0000256" key="1">
    <source>
        <dbReference type="SAM" id="Phobius"/>
    </source>
</evidence>
<accession>A0A6J7EHX0</accession>
<sequence length="158" mass="16911">MRTDPSETGGLFIGRRPGTGPIRYRALPPPGSKARRRIDAAFAGFLLFVMSLIALSYWGPLPLLGLWVGSQVQFITGSPGIGILSAFLLILGALMGGLVVLKHIDRWWILARRAAGHDQQEGAIGRVFGFTCLIGAACFTGWLLLFSGAELAPVGIHL</sequence>
<feature type="transmembrane region" description="Helical" evidence="1">
    <location>
        <begin position="79"/>
        <end position="101"/>
    </location>
</feature>
<feature type="transmembrane region" description="Helical" evidence="1">
    <location>
        <begin position="122"/>
        <end position="145"/>
    </location>
</feature>
<name>A0A6J7EHX0_9ZZZZ</name>
<dbReference type="EMBL" id="CAFBLU010000055">
    <property type="protein sequence ID" value="CAB4882997.1"/>
    <property type="molecule type" value="Genomic_DNA"/>
</dbReference>
<protein>
    <submittedName>
        <fullName evidence="2">Unannotated protein</fullName>
    </submittedName>
</protein>
<reference evidence="2" key="1">
    <citation type="submission" date="2020-05" db="EMBL/GenBank/DDBJ databases">
        <authorList>
            <person name="Chiriac C."/>
            <person name="Salcher M."/>
            <person name="Ghai R."/>
            <person name="Kavagutti S V."/>
        </authorList>
    </citation>
    <scope>NUCLEOTIDE SEQUENCE</scope>
</reference>
<gene>
    <name evidence="2" type="ORF">UFOPK3444_01623</name>
</gene>
<keyword evidence="1" id="KW-0812">Transmembrane</keyword>
<proteinExistence type="predicted"/>
<evidence type="ECO:0000313" key="2">
    <source>
        <dbReference type="EMBL" id="CAB4882997.1"/>
    </source>
</evidence>
<organism evidence="2">
    <name type="scientific">freshwater metagenome</name>
    <dbReference type="NCBI Taxonomy" id="449393"/>
    <lineage>
        <taxon>unclassified sequences</taxon>
        <taxon>metagenomes</taxon>
        <taxon>ecological metagenomes</taxon>
    </lineage>
</organism>
<keyword evidence="1" id="KW-0472">Membrane</keyword>
<keyword evidence="1" id="KW-1133">Transmembrane helix</keyword>
<feature type="transmembrane region" description="Helical" evidence="1">
    <location>
        <begin position="40"/>
        <end position="59"/>
    </location>
</feature>